<feature type="compositionally biased region" description="Low complexity" evidence="2">
    <location>
        <begin position="1006"/>
        <end position="1015"/>
    </location>
</feature>
<feature type="region of interest" description="Disordered" evidence="2">
    <location>
        <begin position="2234"/>
        <end position="2271"/>
    </location>
</feature>
<feature type="region of interest" description="Disordered" evidence="2">
    <location>
        <begin position="1671"/>
        <end position="1704"/>
    </location>
</feature>
<feature type="compositionally biased region" description="Polar residues" evidence="2">
    <location>
        <begin position="987"/>
        <end position="1005"/>
    </location>
</feature>
<feature type="compositionally biased region" description="Low complexity" evidence="2">
    <location>
        <begin position="2054"/>
        <end position="2068"/>
    </location>
</feature>
<dbReference type="InterPro" id="IPR051195">
    <property type="entry name" value="Fungal_stress_NST1"/>
</dbReference>
<keyword evidence="1" id="KW-0175">Coiled coil</keyword>
<feature type="region of interest" description="Disordered" evidence="2">
    <location>
        <begin position="1426"/>
        <end position="1495"/>
    </location>
</feature>
<protein>
    <submittedName>
        <fullName evidence="3">Uncharacterized protein</fullName>
    </submittedName>
</protein>
<feature type="region of interest" description="Disordered" evidence="2">
    <location>
        <begin position="741"/>
        <end position="765"/>
    </location>
</feature>
<dbReference type="EMBL" id="JBEAFC010000011">
    <property type="protein sequence ID" value="KAL1536336.1"/>
    <property type="molecule type" value="Genomic_DNA"/>
</dbReference>
<keyword evidence="4" id="KW-1185">Reference proteome</keyword>
<feature type="region of interest" description="Disordered" evidence="2">
    <location>
        <begin position="131"/>
        <end position="153"/>
    </location>
</feature>
<feature type="region of interest" description="Disordered" evidence="2">
    <location>
        <begin position="2045"/>
        <end position="2073"/>
    </location>
</feature>
<feature type="coiled-coil region" evidence="1">
    <location>
        <begin position="575"/>
        <end position="692"/>
    </location>
</feature>
<organism evidence="3 4">
    <name type="scientific">Salvia divinorum</name>
    <name type="common">Maria pastora</name>
    <name type="synonym">Diviner's sage</name>
    <dbReference type="NCBI Taxonomy" id="28513"/>
    <lineage>
        <taxon>Eukaryota</taxon>
        <taxon>Viridiplantae</taxon>
        <taxon>Streptophyta</taxon>
        <taxon>Embryophyta</taxon>
        <taxon>Tracheophyta</taxon>
        <taxon>Spermatophyta</taxon>
        <taxon>Magnoliopsida</taxon>
        <taxon>eudicotyledons</taxon>
        <taxon>Gunneridae</taxon>
        <taxon>Pentapetalae</taxon>
        <taxon>asterids</taxon>
        <taxon>lamiids</taxon>
        <taxon>Lamiales</taxon>
        <taxon>Lamiaceae</taxon>
        <taxon>Nepetoideae</taxon>
        <taxon>Mentheae</taxon>
        <taxon>Salviinae</taxon>
        <taxon>Salvia</taxon>
        <taxon>Salvia subgen. Calosphace</taxon>
    </lineage>
</organism>
<evidence type="ECO:0000313" key="3">
    <source>
        <dbReference type="EMBL" id="KAL1536336.1"/>
    </source>
</evidence>
<feature type="compositionally biased region" description="Basic and acidic residues" evidence="2">
    <location>
        <begin position="1671"/>
        <end position="1687"/>
    </location>
</feature>
<accession>A0ABD1FZT0</accession>
<gene>
    <name evidence="3" type="ORF">AAHA92_29005</name>
</gene>
<dbReference type="PANTHER" id="PTHR31780:SF10">
    <property type="entry name" value="LD36051P"/>
    <property type="match status" value="1"/>
</dbReference>
<dbReference type="PANTHER" id="PTHR31780">
    <property type="entry name" value="STRESS RESPONSE PROTEIN NST1-RELATED"/>
    <property type="match status" value="1"/>
</dbReference>
<feature type="region of interest" description="Disordered" evidence="2">
    <location>
        <begin position="1189"/>
        <end position="1213"/>
    </location>
</feature>
<feature type="region of interest" description="Disordered" evidence="2">
    <location>
        <begin position="1042"/>
        <end position="1063"/>
    </location>
</feature>
<sequence>MANHGSKFVSANLNKSYGHQHHSHHYTHVNGGSGSYGQASGTAGRGRAGGAGGGGMLVLSRSRGGAPKAAPKLSVPPPLNLPSLRKEHEKFDMSGPGGPGAIAGIGSGSRPSSSGLGWSKPMAAATVLPEKTESGVDTPGINGTSDAAGASRVGSYMPPSARSMGVRVMGSASASQEFVPSAEKAMLLKGEDFPSLQAARPVSSGASQKHKDGLNQKQKQVVHDDLTQDKEESYHLGPMSDMHYPPGQSLANAGGNRSVENGGAAHKMVGGRMTNQIRKQEEFFPDPLPLVRMNPRSDWADDERDTGHGFVEQGRDIGYSNSGNYWDRDFDLPRPSILPHKPAANHYDRWAQRDNETGKNISSEVLKMDLYNKDVRTPSREGKEVNKWGTSLSKDGVSEIGNHRVDIGARMAGNNMAKNNKYAPPHYGDTIRDGSATLSKDTAFGRRDLGHVGQQMQRNSSSDSFSNQGADRTSWDLHVSDQPNRYRGDNFQNKALSRPFIASSGRWPPIADPILTMGRKNRFSNSDKPLSDDPFSRNYSSAGFDERDLFSDGLVGVIKRKKDAAKSTHFHDPVRESFEAELERVQKMQELERQRIVEEQERALDQTRRQEEERLRRIREEEERLRKLDAESREAAWKAEQEQLEAVQKAEELRVARDEEKKRIQLEEERRKQAARQMLQELEAKMAKRQAETVKVDASEPKTIADEKLKAAVKEDYVSRNLDLETWEDGERMVENVMTSGSFDSSAHGRPAEVSYPPEESSLNIIDRGKPINSWKRDLLEYGGSFPSSQSNQETGHYSPRRDAVAGGRTGSRREFHGGPDIMPSKSYLKAGVQDPYSDDFGYQKEQRWNLSGNAEPYGKLREMDMDIQDIADRYGDSGWGQVHTRSGARPPYPERLFPHSDATEFNSYGRSRYSVRQPRVPPPPSLSSVQKTNLRGVSEHSGPSAFLDDSIHYTHASRTESSRVSDYYGTNHRGPESAEIFGMPLETNTNTSERQKLNSGSRYDSQSSLSVSSPPTSPPHLSQDELDASGDSLVTSTAAEGKNNLLTGTGSVSHNGDSGHNAMMIMQDSVPTIEDEEWTLENEDVMQQQEEYDEDEDGFREEEEVHDRDVDTHELNQKFDGLELEQRDSPDVMDNVVLGFDEGVEVEIPSDDIEKSVGHHERSFGLNDGSVSMVEGRVIVDGFPSDEQNLLTTEDSHGTSADSSSQKVLDTSALPGSIGPHVGSPFSAASADISSAESSGSTCLVSQPTAFSSSVDVTAVTSQPIVSSAGSQGDLPIRLQFGLFSGPSLIPSPVPAIQIGSIQMPLHIHPSVGPSITHMHPSQAPIFQFGQLRYASPISQGHLPTSPQPMPFVPPNMLGHLNQNQDVSSSGTHKPAQDASPQKISKDEAPSISMNNQPRFVSTTSVQSNGRHLLGIDTVSNAENHDENSAVHASTSGASGPCNEKLISNSSSHAEEKGQHHAASRSYRPSSKARGSDRQSHHVHPMAQSVNVEKSYGARGLGALSGGRGRRFAYAVKSSNTRSLVQDHNMLADSNGFHRRPRRTVQRTEFRVCENSDRRPAPAVASSAAGSDRSTNSISNRTMKHTEPLASGRMISSEVDPGDREAKEVAKDYSSRSQNISSPSEANVSRNASEEDVDAPLQSGVVRVFKQPGIEAPSDEDDFIEVRSKRQMLNDRREQREKEIKAKLQTTKPPRKPRHSRQKDVFSRINNKHPVPLGSEGTVNPQLNFSVSESSHFGSGGSTGFSSAASQPPIGTPPVNCEAQTIKHLQSVSVSVVSNSKTEREPGLFESKNKVMSLSQTHIYEATKPARYDSHISAVGGHSSPVSGQVLQSSSILTKDKAFSSGASPINSLLAGEKIQFGAVTSPTILPPSSHAVSHGIGAPGSNRPDVQVSRNFPVAENDNSLFFEKEEHKSDSCIPVRDCEAEAEAAASAVAVAAISSDEIVGNGLSSVNNKKTFGVAAVDGITTGVVGDQHNTSQSQGEELLSVSLPADLSIETIPISLWPPLPSPQSSTGQMLSHFPAGPPSHFPYYEMNSLLGGPIYAFSPDDESSGTQSQPQNTTTSSSAPLGNWQQCHSGVDSFYGPPTGYSGPFIGPPGGIPGIQGPPHMVVYNHFAPVGQYGQVGLSFMGTTYIPSGKQADWKSTASSTAMHIGEGDINNVNMTTVQRSAPIQHLAPGSPLLPMPPPLPLFDVSPFPTAPDFPIQARWGHIPASPLHSVSASLPLQPQLEGVLPSQANHGHSIDQSRTANRFTESRTPTSSDSGPSFTAAADTNAAPFCAELGLVDSIRSNTASSGQTAVQGMSASENAEFGKTDTIDSGKGYQNASSVKSQFSKKSLPTQPGNTSGLYYQRGHASQRSNAGNEYQRGHASQRNNAGNEFPHRRMGFHGRGGVDRNFPAARVKQIYVAKQTTGNPPT</sequence>
<feature type="region of interest" description="Disordered" evidence="2">
    <location>
        <begin position="18"/>
        <end position="80"/>
    </location>
</feature>
<feature type="compositionally biased region" description="Polar residues" evidence="2">
    <location>
        <begin position="786"/>
        <end position="796"/>
    </location>
</feature>
<evidence type="ECO:0000256" key="2">
    <source>
        <dbReference type="SAM" id="MobiDB-lite"/>
    </source>
</evidence>
<evidence type="ECO:0000256" key="1">
    <source>
        <dbReference type="SAM" id="Coils"/>
    </source>
</evidence>
<feature type="region of interest" description="Disordered" evidence="2">
    <location>
        <begin position="198"/>
        <end position="221"/>
    </location>
</feature>
<feature type="region of interest" description="Disordered" evidence="2">
    <location>
        <begin position="1732"/>
        <end position="1761"/>
    </location>
</feature>
<evidence type="ECO:0000313" key="4">
    <source>
        <dbReference type="Proteomes" id="UP001567538"/>
    </source>
</evidence>
<feature type="region of interest" description="Disordered" evidence="2">
    <location>
        <begin position="416"/>
        <end position="435"/>
    </location>
</feature>
<feature type="region of interest" description="Disordered" evidence="2">
    <location>
        <begin position="451"/>
        <end position="481"/>
    </location>
</feature>
<feature type="region of interest" description="Disordered" evidence="2">
    <location>
        <begin position="786"/>
        <end position="826"/>
    </location>
</feature>
<feature type="compositionally biased region" description="Polar residues" evidence="2">
    <location>
        <begin position="454"/>
        <end position="471"/>
    </location>
</feature>
<feature type="compositionally biased region" description="Polar residues" evidence="2">
    <location>
        <begin position="2237"/>
        <end position="2268"/>
    </location>
</feature>
<feature type="compositionally biased region" description="Basic and acidic residues" evidence="2">
    <location>
        <begin position="950"/>
        <end position="964"/>
    </location>
</feature>
<feature type="compositionally biased region" description="Basic residues" evidence="2">
    <location>
        <begin position="18"/>
        <end position="27"/>
    </location>
</feature>
<feature type="compositionally biased region" description="Basic and acidic residues" evidence="2">
    <location>
        <begin position="1602"/>
        <end position="1615"/>
    </location>
</feature>
<feature type="region of interest" description="Disordered" evidence="2">
    <location>
        <begin position="879"/>
        <end position="1028"/>
    </location>
</feature>
<feature type="compositionally biased region" description="Polar residues" evidence="2">
    <location>
        <begin position="1573"/>
        <end position="1582"/>
    </location>
</feature>
<feature type="compositionally biased region" description="Polar residues" evidence="2">
    <location>
        <begin position="1616"/>
        <end position="1632"/>
    </location>
</feature>
<feature type="region of interest" description="Disordered" evidence="2">
    <location>
        <begin position="1339"/>
        <end position="1398"/>
    </location>
</feature>
<feature type="region of interest" description="Disordered" evidence="2">
    <location>
        <begin position="2301"/>
        <end position="2397"/>
    </location>
</feature>
<feature type="compositionally biased region" description="Basic and acidic residues" evidence="2">
    <location>
        <begin position="1547"/>
        <end position="1561"/>
    </location>
</feature>
<feature type="compositionally biased region" description="Polar residues" evidence="2">
    <location>
        <begin position="1362"/>
        <end position="1373"/>
    </location>
</feature>
<dbReference type="Proteomes" id="UP001567538">
    <property type="component" value="Unassembled WGS sequence"/>
</dbReference>
<feature type="compositionally biased region" description="Polar residues" evidence="2">
    <location>
        <begin position="1042"/>
        <end position="1059"/>
    </location>
</feature>
<feature type="compositionally biased region" description="Gly residues" evidence="2">
    <location>
        <begin position="43"/>
        <end position="56"/>
    </location>
</feature>
<feature type="region of interest" description="Disordered" evidence="2">
    <location>
        <begin position="1534"/>
        <end position="1640"/>
    </location>
</feature>
<proteinExistence type="predicted"/>
<name>A0ABD1FZT0_SALDI</name>
<feature type="compositionally biased region" description="Polar residues" evidence="2">
    <location>
        <begin position="2324"/>
        <end position="2379"/>
    </location>
</feature>
<feature type="compositionally biased region" description="Polar residues" evidence="2">
    <location>
        <begin position="1189"/>
        <end position="1210"/>
    </location>
</feature>
<dbReference type="CDD" id="cd22249">
    <property type="entry name" value="UDM1_RNF168_RNF169-like"/>
    <property type="match status" value="1"/>
</dbReference>
<reference evidence="3 4" key="1">
    <citation type="submission" date="2024-06" db="EMBL/GenBank/DDBJ databases">
        <title>A chromosome level genome sequence of Diviner's sage (Salvia divinorum).</title>
        <authorList>
            <person name="Ford S.A."/>
            <person name="Ro D.-K."/>
            <person name="Ness R.W."/>
            <person name="Phillips M.A."/>
        </authorList>
    </citation>
    <scope>NUCLEOTIDE SEQUENCE [LARGE SCALE GENOMIC DNA]</scope>
    <source>
        <strain evidence="3">SAF-2024a</strain>
        <tissue evidence="3">Leaf</tissue>
    </source>
</reference>
<comment type="caution">
    <text evidence="3">The sequence shown here is derived from an EMBL/GenBank/DDBJ whole genome shotgun (WGS) entry which is preliminary data.</text>
</comment>